<sequence length="254" mass="27820">MVDAVVLAGSPNNGPLRECSPVPYEALIPIGSKAMVQYVVEALMLARGVNRIVVVGPREELVNCFQDSRVRVVSSTGGGLLDNVQRGLKELPGARRVLLVSSDIPLITPRAIEDFLDLCRDQEADLYYPIIPKDAVDSRFTNPVRRTYVSLKEGIFTGGNLFLLNPEVVSRCLPVGEQLVAARKSPLRLCRLVGLGFLIRFLLHRVTLEEAQARVSRLLGIRGVVVVSRYPEVGVDVDKPVDLALVARTLQQAS</sequence>
<dbReference type="InterPro" id="IPR029044">
    <property type="entry name" value="Nucleotide-diphossugar_trans"/>
</dbReference>
<evidence type="ECO:0000313" key="3">
    <source>
        <dbReference type="Proteomes" id="UP000184196"/>
    </source>
</evidence>
<dbReference type="InterPro" id="IPR025877">
    <property type="entry name" value="MobA-like_NTP_Trfase"/>
</dbReference>
<dbReference type="GO" id="GO:0016779">
    <property type="term" value="F:nucleotidyltransferase activity"/>
    <property type="evidence" value="ECO:0007669"/>
    <property type="project" value="UniProtKB-ARBA"/>
</dbReference>
<dbReference type="Proteomes" id="UP000184196">
    <property type="component" value="Unassembled WGS sequence"/>
</dbReference>
<dbReference type="OrthoDB" id="159246at2"/>
<gene>
    <name evidence="2" type="ORF">SAMN02745218_00157</name>
</gene>
<dbReference type="RefSeq" id="WP_073162443.1">
    <property type="nucleotide sequence ID" value="NZ_FQUW01000004.1"/>
</dbReference>
<name>A0A1M4SLH6_9FIRM</name>
<evidence type="ECO:0000259" key="1">
    <source>
        <dbReference type="Pfam" id="PF12804"/>
    </source>
</evidence>
<dbReference type="Gene3D" id="3.90.550.10">
    <property type="entry name" value="Spore Coat Polysaccharide Biosynthesis Protein SpsA, Chain A"/>
    <property type="match status" value="1"/>
</dbReference>
<dbReference type="AlphaFoldDB" id="A0A1M4SLH6"/>
<feature type="domain" description="MobA-like NTP transferase" evidence="1">
    <location>
        <begin position="26"/>
        <end position="133"/>
    </location>
</feature>
<reference evidence="3" key="1">
    <citation type="submission" date="2016-11" db="EMBL/GenBank/DDBJ databases">
        <authorList>
            <person name="Varghese N."/>
            <person name="Submissions S."/>
        </authorList>
    </citation>
    <scope>NUCLEOTIDE SEQUENCE [LARGE SCALE GENOMIC DNA]</scope>
    <source>
        <strain evidence="3">DSM 11792</strain>
    </source>
</reference>
<dbReference type="SUPFAM" id="SSF53448">
    <property type="entry name" value="Nucleotide-diphospho-sugar transferases"/>
    <property type="match status" value="1"/>
</dbReference>
<organism evidence="2 3">
    <name type="scientific">Desulfofundulus australicus DSM 11792</name>
    <dbReference type="NCBI Taxonomy" id="1121425"/>
    <lineage>
        <taxon>Bacteria</taxon>
        <taxon>Bacillati</taxon>
        <taxon>Bacillota</taxon>
        <taxon>Clostridia</taxon>
        <taxon>Eubacteriales</taxon>
        <taxon>Peptococcaceae</taxon>
        <taxon>Desulfofundulus</taxon>
    </lineage>
</organism>
<keyword evidence="3" id="KW-1185">Reference proteome</keyword>
<protein>
    <submittedName>
        <fullName evidence="2">MobA-like NTP transferase domain-containing protein</fullName>
    </submittedName>
</protein>
<evidence type="ECO:0000313" key="2">
    <source>
        <dbReference type="EMBL" id="SHE33029.1"/>
    </source>
</evidence>
<dbReference type="Pfam" id="PF12804">
    <property type="entry name" value="NTP_transf_3"/>
    <property type="match status" value="1"/>
</dbReference>
<proteinExistence type="predicted"/>
<keyword evidence="2" id="KW-0808">Transferase</keyword>
<accession>A0A1M4SLH6</accession>
<dbReference type="EMBL" id="FQUW01000004">
    <property type="protein sequence ID" value="SHE33029.1"/>
    <property type="molecule type" value="Genomic_DNA"/>
</dbReference>